<organism evidence="1 2">
    <name type="scientific">Streptomyces hirsutus</name>
    <dbReference type="NCBI Taxonomy" id="35620"/>
    <lineage>
        <taxon>Bacteria</taxon>
        <taxon>Bacillati</taxon>
        <taxon>Actinomycetota</taxon>
        <taxon>Actinomycetes</taxon>
        <taxon>Kitasatosporales</taxon>
        <taxon>Streptomycetaceae</taxon>
        <taxon>Streptomyces</taxon>
    </lineage>
</organism>
<proteinExistence type="predicted"/>
<sequence>MPYRMVEELSGRGGSPGVLGVGCRRPAHDLGQDVAYALDFPAHLGADIAVLGT</sequence>
<name>A0ABZ1GYH1_9ACTN</name>
<evidence type="ECO:0000313" key="1">
    <source>
        <dbReference type="EMBL" id="WSD11212.1"/>
    </source>
</evidence>
<protein>
    <submittedName>
        <fullName evidence="1">Uncharacterized protein</fullName>
    </submittedName>
</protein>
<dbReference type="GeneID" id="91548878"/>
<keyword evidence="2" id="KW-1185">Reference proteome</keyword>
<accession>A0ABZ1GYH1</accession>
<dbReference type="RefSeq" id="WP_326756857.1">
    <property type="nucleotide sequence ID" value="NZ_CP109134.1"/>
</dbReference>
<gene>
    <name evidence="1" type="ORF">OIE73_39895</name>
</gene>
<evidence type="ECO:0000313" key="2">
    <source>
        <dbReference type="Proteomes" id="UP001335325"/>
    </source>
</evidence>
<dbReference type="PROSITE" id="PS51257">
    <property type="entry name" value="PROKAR_LIPOPROTEIN"/>
    <property type="match status" value="1"/>
</dbReference>
<reference evidence="1 2" key="1">
    <citation type="submission" date="2022-10" db="EMBL/GenBank/DDBJ databases">
        <title>The complete genomes of actinobacterial strains from the NBC collection.</title>
        <authorList>
            <person name="Joergensen T.S."/>
            <person name="Alvarez Arevalo M."/>
            <person name="Sterndorff E.B."/>
            <person name="Faurdal D."/>
            <person name="Vuksanovic O."/>
            <person name="Mourched A.-S."/>
            <person name="Charusanti P."/>
            <person name="Shaw S."/>
            <person name="Blin K."/>
            <person name="Weber T."/>
        </authorList>
    </citation>
    <scope>NUCLEOTIDE SEQUENCE [LARGE SCALE GENOMIC DNA]</scope>
    <source>
        <strain evidence="1 2">NBC 01753</strain>
    </source>
</reference>
<dbReference type="Proteomes" id="UP001335325">
    <property type="component" value="Chromosome"/>
</dbReference>
<dbReference type="EMBL" id="CP109134">
    <property type="protein sequence ID" value="WSD11212.1"/>
    <property type="molecule type" value="Genomic_DNA"/>
</dbReference>